<reference evidence="3 4" key="1">
    <citation type="journal article" date="2016" name="Mol. Biol. Evol.">
        <title>Comparative Genomics of Early-Diverging Mushroom-Forming Fungi Provides Insights into the Origins of Lignocellulose Decay Capabilities.</title>
        <authorList>
            <person name="Nagy L.G."/>
            <person name="Riley R."/>
            <person name="Tritt A."/>
            <person name="Adam C."/>
            <person name="Daum C."/>
            <person name="Floudas D."/>
            <person name="Sun H."/>
            <person name="Yadav J.S."/>
            <person name="Pangilinan J."/>
            <person name="Larsson K.H."/>
            <person name="Matsuura K."/>
            <person name="Barry K."/>
            <person name="Labutti K."/>
            <person name="Kuo R."/>
            <person name="Ohm R.A."/>
            <person name="Bhattacharya S.S."/>
            <person name="Shirouzu T."/>
            <person name="Yoshinaga Y."/>
            <person name="Martin F.M."/>
            <person name="Grigoriev I.V."/>
            <person name="Hibbett D.S."/>
        </authorList>
    </citation>
    <scope>NUCLEOTIDE SEQUENCE [LARGE SCALE GENOMIC DNA]</scope>
    <source>
        <strain evidence="3 4">HHB12029</strain>
    </source>
</reference>
<evidence type="ECO:0000256" key="1">
    <source>
        <dbReference type="SAM" id="MobiDB-lite"/>
    </source>
</evidence>
<dbReference type="Proteomes" id="UP000077266">
    <property type="component" value="Unassembled WGS sequence"/>
</dbReference>
<organism evidence="3 4">
    <name type="scientific">Exidia glandulosa HHB12029</name>
    <dbReference type="NCBI Taxonomy" id="1314781"/>
    <lineage>
        <taxon>Eukaryota</taxon>
        <taxon>Fungi</taxon>
        <taxon>Dikarya</taxon>
        <taxon>Basidiomycota</taxon>
        <taxon>Agaricomycotina</taxon>
        <taxon>Agaricomycetes</taxon>
        <taxon>Auriculariales</taxon>
        <taxon>Exidiaceae</taxon>
        <taxon>Exidia</taxon>
    </lineage>
</organism>
<feature type="region of interest" description="Disordered" evidence="1">
    <location>
        <begin position="21"/>
        <end position="57"/>
    </location>
</feature>
<feature type="chain" id="PRO_5007871248" evidence="2">
    <location>
        <begin position="22"/>
        <end position="57"/>
    </location>
</feature>
<evidence type="ECO:0000313" key="4">
    <source>
        <dbReference type="Proteomes" id="UP000077266"/>
    </source>
</evidence>
<evidence type="ECO:0000256" key="2">
    <source>
        <dbReference type="SAM" id="SignalP"/>
    </source>
</evidence>
<evidence type="ECO:0000313" key="3">
    <source>
        <dbReference type="EMBL" id="KZW02120.1"/>
    </source>
</evidence>
<dbReference type="InParanoid" id="A0A166BL51"/>
<feature type="signal peptide" evidence="2">
    <location>
        <begin position="1"/>
        <end position="21"/>
    </location>
</feature>
<gene>
    <name evidence="3" type="ORF">EXIGLDRAFT_736831</name>
</gene>
<keyword evidence="2" id="KW-0732">Signal</keyword>
<keyword evidence="4" id="KW-1185">Reference proteome</keyword>
<protein>
    <submittedName>
        <fullName evidence="3">Uncharacterized protein</fullName>
    </submittedName>
</protein>
<sequence>MRRPTAVCALCLLFSRPPLRSCTQRPTRPHHPPQNRHPMPHGPTHLARASCKRPGDV</sequence>
<dbReference type="AlphaFoldDB" id="A0A166BL51"/>
<name>A0A166BL51_EXIGL</name>
<proteinExistence type="predicted"/>
<dbReference type="EMBL" id="KV425890">
    <property type="protein sequence ID" value="KZW02120.1"/>
    <property type="molecule type" value="Genomic_DNA"/>
</dbReference>
<accession>A0A166BL51</accession>